<feature type="domain" description="N-acetyltransferase" evidence="1">
    <location>
        <begin position="17"/>
        <end position="172"/>
    </location>
</feature>
<dbReference type="eggNOG" id="COG1670">
    <property type="taxonomic scope" value="Bacteria"/>
</dbReference>
<dbReference type="InterPro" id="IPR016181">
    <property type="entry name" value="Acyl_CoA_acyltransferase"/>
</dbReference>
<name>F5XQH2_MICPN</name>
<dbReference type="HOGENOM" id="CLU_013985_3_1_11"/>
<dbReference type="PROSITE" id="PS51186">
    <property type="entry name" value="GNAT"/>
    <property type="match status" value="1"/>
</dbReference>
<evidence type="ECO:0000259" key="1">
    <source>
        <dbReference type="PROSITE" id="PS51186"/>
    </source>
</evidence>
<evidence type="ECO:0000313" key="2">
    <source>
        <dbReference type="EMBL" id="BAK34472.1"/>
    </source>
</evidence>
<organism evidence="2 3">
    <name type="scientific">Microlunatus phosphovorus (strain ATCC 700054 / DSM 10555 / JCM 9379 / NBRC 101784 / NCIMB 13414 / VKM Ac-1990 / NM-1)</name>
    <dbReference type="NCBI Taxonomy" id="1032480"/>
    <lineage>
        <taxon>Bacteria</taxon>
        <taxon>Bacillati</taxon>
        <taxon>Actinomycetota</taxon>
        <taxon>Actinomycetes</taxon>
        <taxon>Propionibacteriales</taxon>
        <taxon>Propionibacteriaceae</taxon>
        <taxon>Microlunatus</taxon>
    </lineage>
</organism>
<dbReference type="AlphaFoldDB" id="F5XQH2"/>
<proteinExistence type="predicted"/>
<dbReference type="InterPro" id="IPR051531">
    <property type="entry name" value="N-acetyltransferase"/>
</dbReference>
<accession>F5XQH2</accession>
<dbReference type="GO" id="GO:0016747">
    <property type="term" value="F:acyltransferase activity, transferring groups other than amino-acyl groups"/>
    <property type="evidence" value="ECO:0007669"/>
    <property type="project" value="InterPro"/>
</dbReference>
<dbReference type="KEGG" id="mph:MLP_14580"/>
<dbReference type="Proteomes" id="UP000007947">
    <property type="component" value="Chromosome"/>
</dbReference>
<gene>
    <name evidence="2" type="ordered locus">MLP_14580</name>
</gene>
<dbReference type="SUPFAM" id="SSF55729">
    <property type="entry name" value="Acyl-CoA N-acyltransferases (Nat)"/>
    <property type="match status" value="1"/>
</dbReference>
<dbReference type="EMBL" id="AP012204">
    <property type="protein sequence ID" value="BAK34472.1"/>
    <property type="molecule type" value="Genomic_DNA"/>
</dbReference>
<dbReference type="PANTHER" id="PTHR43792">
    <property type="entry name" value="GNAT FAMILY, PUTATIVE (AFU_ORTHOLOGUE AFUA_3G00765)-RELATED-RELATED"/>
    <property type="match status" value="1"/>
</dbReference>
<dbReference type="Gene3D" id="3.40.630.30">
    <property type="match status" value="1"/>
</dbReference>
<dbReference type="Pfam" id="PF13302">
    <property type="entry name" value="Acetyltransf_3"/>
    <property type="match status" value="1"/>
</dbReference>
<evidence type="ECO:0000313" key="3">
    <source>
        <dbReference type="Proteomes" id="UP000007947"/>
    </source>
</evidence>
<keyword evidence="3" id="KW-1185">Reference proteome</keyword>
<dbReference type="PANTHER" id="PTHR43792:SF1">
    <property type="entry name" value="N-ACETYLTRANSFERASE DOMAIN-CONTAINING PROTEIN"/>
    <property type="match status" value="1"/>
</dbReference>
<protein>
    <recommendedName>
        <fullName evidence="1">N-acetyltransferase domain-containing protein</fullName>
    </recommendedName>
</protein>
<dbReference type="STRING" id="1032480.MLP_14580"/>
<reference evidence="2 3" key="1">
    <citation type="submission" date="2011-05" db="EMBL/GenBank/DDBJ databases">
        <title>Whole genome sequence of Microlunatus phosphovorus NM-1.</title>
        <authorList>
            <person name="Hosoyama A."/>
            <person name="Sasaki K."/>
            <person name="Harada T."/>
            <person name="Igarashi R."/>
            <person name="Kawakoshi A."/>
            <person name="Sasagawa M."/>
            <person name="Fukada J."/>
            <person name="Nakamura S."/>
            <person name="Katano Y."/>
            <person name="Hanada S."/>
            <person name="Kamagata Y."/>
            <person name="Nakamura N."/>
            <person name="Yamazaki S."/>
            <person name="Fujita N."/>
        </authorList>
    </citation>
    <scope>NUCLEOTIDE SEQUENCE [LARGE SCALE GENOMIC DNA]</scope>
    <source>
        <strain evidence="3">ATCC 700054 / DSM 10555 / JCM 9379 / NBRC 101784 / NCIMB 13414 / VKM Ac-1990 / NM-1</strain>
    </source>
</reference>
<dbReference type="InterPro" id="IPR000182">
    <property type="entry name" value="GNAT_dom"/>
</dbReference>
<sequence length="172" mass="19267">MLPTYDAVMVPPSTARLRFRQMTEDDLDVMADLLGDPRVMEFYPSPKTREAARAWIEWNEANYAAHGYGLWIVEDHNNTFIGDCGLTWQQVCGRRELEVGYHVRTELQGRGLATEAAAACRDHARSIGVEHLVAIIHPENVRSQRVAVKIGLSLEAEDSTGGMRRLVYGGNL</sequence>